<feature type="compositionally biased region" description="Basic residues" evidence="1">
    <location>
        <begin position="259"/>
        <end position="273"/>
    </location>
</feature>
<name>A0A6J4LR16_9ACTN</name>
<feature type="region of interest" description="Disordered" evidence="1">
    <location>
        <begin position="1"/>
        <end position="367"/>
    </location>
</feature>
<feature type="non-terminal residue" evidence="2">
    <location>
        <position position="1"/>
    </location>
</feature>
<accession>A0A6J4LR16</accession>
<keyword evidence="2" id="KW-0808">Transferase</keyword>
<protein>
    <submittedName>
        <fullName evidence="2">Histidinol-phosphate aminotransferase</fullName>
        <ecNumber evidence="2">2.6.1.9</ecNumber>
    </submittedName>
</protein>
<evidence type="ECO:0000256" key="1">
    <source>
        <dbReference type="SAM" id="MobiDB-lite"/>
    </source>
</evidence>
<feature type="compositionally biased region" description="Basic and acidic residues" evidence="1">
    <location>
        <begin position="200"/>
        <end position="226"/>
    </location>
</feature>
<evidence type="ECO:0000313" key="2">
    <source>
        <dbReference type="EMBL" id="CAA9338624.1"/>
    </source>
</evidence>
<dbReference type="GO" id="GO:0004400">
    <property type="term" value="F:histidinol-phosphate transaminase activity"/>
    <property type="evidence" value="ECO:0007669"/>
    <property type="project" value="UniProtKB-EC"/>
</dbReference>
<keyword evidence="2" id="KW-0032">Aminotransferase</keyword>
<reference evidence="2" key="1">
    <citation type="submission" date="2020-02" db="EMBL/GenBank/DDBJ databases">
        <authorList>
            <person name="Meier V. D."/>
        </authorList>
    </citation>
    <scope>NUCLEOTIDE SEQUENCE</scope>
    <source>
        <strain evidence="2">AVDCRST_MAG24</strain>
    </source>
</reference>
<feature type="compositionally biased region" description="Basic and acidic residues" evidence="1">
    <location>
        <begin position="154"/>
        <end position="171"/>
    </location>
</feature>
<feature type="compositionally biased region" description="Basic and acidic residues" evidence="1">
    <location>
        <begin position="325"/>
        <end position="345"/>
    </location>
</feature>
<dbReference type="EC" id="2.6.1.9" evidence="2"/>
<feature type="compositionally biased region" description="Basic residues" evidence="1">
    <location>
        <begin position="58"/>
        <end position="78"/>
    </location>
</feature>
<organism evidence="2">
    <name type="scientific">uncultured Nocardioidaceae bacterium</name>
    <dbReference type="NCBI Taxonomy" id="253824"/>
    <lineage>
        <taxon>Bacteria</taxon>
        <taxon>Bacillati</taxon>
        <taxon>Actinomycetota</taxon>
        <taxon>Actinomycetes</taxon>
        <taxon>Propionibacteriales</taxon>
        <taxon>Nocardioidaceae</taxon>
        <taxon>environmental samples</taxon>
    </lineage>
</organism>
<dbReference type="EMBL" id="CADCUF010000176">
    <property type="protein sequence ID" value="CAA9338624.1"/>
    <property type="molecule type" value="Genomic_DNA"/>
</dbReference>
<gene>
    <name evidence="2" type="ORF">AVDCRST_MAG24-1173</name>
</gene>
<sequence length="367" mass="40382">AAAPRGAPRHRALRRTAARRPGAAQRQREPVPAVAGGRRRRRCGRGGCREVAEPLPRPRAHRAARGARGLPRHRRRSRDRSWAGVGGQRVERGDAPPAPGLWRAGPDRTVVRADVLDVPRVRPRHGHHLGRGAPRGRLHPRHCARRRPRQGGAAERRAAALPEQPDRDRAAARHRGGALRVDAGGARDRRRRRGVRRVPAGRDAERARAPPRDPEPRRDPDDEQGLRRRRPPAGLPGREPRGLRRAARRPAALPPVRSHPGRRARGAAARRRAAGPGGGPPRGARPHGQLAPRDRAHRRRQRRELLSLRHGPGPPCGLAGPGRPRGADPGDRPRRLAPRLDRHAGGDGGVPDRAARRPGHPRERNRV</sequence>
<feature type="compositionally biased region" description="Basic and acidic residues" evidence="1">
    <location>
        <begin position="105"/>
        <end position="120"/>
    </location>
</feature>
<feature type="compositionally biased region" description="Basic residues" evidence="1">
    <location>
        <begin position="7"/>
        <end position="18"/>
    </location>
</feature>
<dbReference type="AlphaFoldDB" id="A0A6J4LR16"/>
<proteinExistence type="predicted"/>
<feature type="non-terminal residue" evidence="2">
    <location>
        <position position="367"/>
    </location>
</feature>
<feature type="compositionally biased region" description="Basic residues" evidence="1">
    <location>
        <begin position="121"/>
        <end position="149"/>
    </location>
</feature>
<feature type="compositionally biased region" description="Low complexity" evidence="1">
    <location>
        <begin position="308"/>
        <end position="324"/>
    </location>
</feature>